<proteinExistence type="predicted"/>
<reference evidence="2" key="1">
    <citation type="submission" date="2021-01" db="EMBL/GenBank/DDBJ databases">
        <authorList>
            <person name="Corre E."/>
            <person name="Pelletier E."/>
            <person name="Niang G."/>
            <person name="Scheremetjew M."/>
            <person name="Finn R."/>
            <person name="Kale V."/>
            <person name="Holt S."/>
            <person name="Cochrane G."/>
            <person name="Meng A."/>
            <person name="Brown T."/>
            <person name="Cohen L."/>
        </authorList>
    </citation>
    <scope>NUCLEOTIDE SEQUENCE</scope>
    <source>
        <strain evidence="2">B650</strain>
    </source>
</reference>
<feature type="compositionally biased region" description="Basic and acidic residues" evidence="1">
    <location>
        <begin position="191"/>
        <end position="219"/>
    </location>
</feature>
<dbReference type="EMBL" id="HBGY01021374">
    <property type="protein sequence ID" value="CAD9591167.1"/>
    <property type="molecule type" value="Transcribed_RNA"/>
</dbReference>
<name>A0A7S2KZ83_9STRA</name>
<feature type="compositionally biased region" description="Basic and acidic residues" evidence="1">
    <location>
        <begin position="113"/>
        <end position="126"/>
    </location>
</feature>
<organism evidence="2">
    <name type="scientific">Leptocylindrus danicus</name>
    <dbReference type="NCBI Taxonomy" id="163516"/>
    <lineage>
        <taxon>Eukaryota</taxon>
        <taxon>Sar</taxon>
        <taxon>Stramenopiles</taxon>
        <taxon>Ochrophyta</taxon>
        <taxon>Bacillariophyta</taxon>
        <taxon>Coscinodiscophyceae</taxon>
        <taxon>Chaetocerotophycidae</taxon>
        <taxon>Leptocylindrales</taxon>
        <taxon>Leptocylindraceae</taxon>
        <taxon>Leptocylindrus</taxon>
    </lineage>
</organism>
<dbReference type="AlphaFoldDB" id="A0A7S2KZ83"/>
<evidence type="ECO:0000256" key="1">
    <source>
        <dbReference type="SAM" id="MobiDB-lite"/>
    </source>
</evidence>
<feature type="compositionally biased region" description="Polar residues" evidence="1">
    <location>
        <begin position="162"/>
        <end position="190"/>
    </location>
</feature>
<protein>
    <submittedName>
        <fullName evidence="2">Uncharacterized protein</fullName>
    </submittedName>
</protein>
<feature type="compositionally biased region" description="Basic and acidic residues" evidence="1">
    <location>
        <begin position="60"/>
        <end position="83"/>
    </location>
</feature>
<sequence>MRRNGQGEVITKSKKDNLTFTIKVSIPWHDVFRSDRSIVQRRVNSAVGEQLSRAGSSISRTREDKRCGPTAVADDKKSSSEKQKHQRRGRGRHRKREEETRDRRRPYRSKSRARMEIAVKGREKSTSADYPSKEKKKKNHQQNRRTTKSRSKSRWRHEKSSIEWNSNSSKLSDVEASSTTAASPSINTNEKYGDYRDKKERQRRQRSDALKWERRDYST</sequence>
<gene>
    <name evidence="2" type="ORF">LDAN0321_LOCUS13451</name>
</gene>
<accession>A0A7S2KZ83</accession>
<feature type="region of interest" description="Disordered" evidence="1">
    <location>
        <begin position="43"/>
        <end position="219"/>
    </location>
</feature>
<feature type="compositionally biased region" description="Basic residues" evidence="1">
    <location>
        <begin position="84"/>
        <end position="95"/>
    </location>
</feature>
<feature type="compositionally biased region" description="Basic residues" evidence="1">
    <location>
        <begin position="134"/>
        <end position="157"/>
    </location>
</feature>
<feature type="compositionally biased region" description="Basic residues" evidence="1">
    <location>
        <begin position="103"/>
        <end position="112"/>
    </location>
</feature>
<evidence type="ECO:0000313" key="2">
    <source>
        <dbReference type="EMBL" id="CAD9591167.1"/>
    </source>
</evidence>